<keyword evidence="3" id="KW-1185">Reference proteome</keyword>
<reference evidence="2 3" key="1">
    <citation type="submission" date="2019-07" db="EMBL/GenBank/DDBJ databases">
        <title>Microlunatus dokdonensis sp. nov. isolated from the rhizospheric soil of the wild plant Elymus tsukushiensis.</title>
        <authorList>
            <person name="Ghim S.-Y."/>
            <person name="Hwang Y.-J."/>
            <person name="Son J.-S."/>
            <person name="Shin J.-H."/>
        </authorList>
    </citation>
    <scope>NUCLEOTIDE SEQUENCE [LARGE SCALE GENOMIC DNA]</scope>
    <source>
        <strain evidence="2 3">KUDC0627</strain>
    </source>
</reference>
<dbReference type="OrthoDB" id="9812349at2"/>
<feature type="transmembrane region" description="Helical" evidence="1">
    <location>
        <begin position="90"/>
        <end position="110"/>
    </location>
</feature>
<dbReference type="GO" id="GO:0005886">
    <property type="term" value="C:plasma membrane"/>
    <property type="evidence" value="ECO:0007669"/>
    <property type="project" value="TreeGrafter"/>
</dbReference>
<dbReference type="InterPro" id="IPR008523">
    <property type="entry name" value="DUF805"/>
</dbReference>
<dbReference type="Pfam" id="PF05656">
    <property type="entry name" value="DUF805"/>
    <property type="match status" value="1"/>
</dbReference>
<keyword evidence="1" id="KW-1133">Transmembrane helix</keyword>
<dbReference type="PANTHER" id="PTHR34980:SF2">
    <property type="entry name" value="INNER MEMBRANE PROTEIN YHAH-RELATED"/>
    <property type="match status" value="1"/>
</dbReference>
<proteinExistence type="predicted"/>
<sequence length="153" mass="16784">MTTTSASTAAPANVVLDQPLYGATIGQAFVRFWRKCVTLHGRASRSEFWWWFLIYAGGGVLLSILNQAVVGAAPTGQTSLSEIIDHTVKVSIASTAWSLINFVGAVTLTVRRLHDTNRSGWWWFIQLVPVIGSIIMIIFVALPTHPAGSRFDR</sequence>
<feature type="transmembrane region" description="Helical" evidence="1">
    <location>
        <begin position="122"/>
        <end position="142"/>
    </location>
</feature>
<dbReference type="KEGG" id="mik:FOE78_16265"/>
<dbReference type="EMBL" id="CP041692">
    <property type="protein sequence ID" value="QDP97271.1"/>
    <property type="molecule type" value="Genomic_DNA"/>
</dbReference>
<dbReference type="RefSeq" id="WP_143987232.1">
    <property type="nucleotide sequence ID" value="NZ_CP041692.1"/>
</dbReference>
<organism evidence="2 3">
    <name type="scientific">Microlunatus elymi</name>
    <dbReference type="NCBI Taxonomy" id="2596828"/>
    <lineage>
        <taxon>Bacteria</taxon>
        <taxon>Bacillati</taxon>
        <taxon>Actinomycetota</taxon>
        <taxon>Actinomycetes</taxon>
        <taxon>Propionibacteriales</taxon>
        <taxon>Propionibacteriaceae</taxon>
        <taxon>Microlunatus</taxon>
    </lineage>
</organism>
<evidence type="ECO:0000313" key="2">
    <source>
        <dbReference type="EMBL" id="QDP97271.1"/>
    </source>
</evidence>
<dbReference type="PANTHER" id="PTHR34980">
    <property type="entry name" value="INNER MEMBRANE PROTEIN-RELATED-RELATED"/>
    <property type="match status" value="1"/>
</dbReference>
<protein>
    <submittedName>
        <fullName evidence="2">DUF805 domain-containing protein</fullName>
    </submittedName>
</protein>
<name>A0A516Q230_9ACTN</name>
<keyword evidence="1" id="KW-0812">Transmembrane</keyword>
<keyword evidence="1" id="KW-0472">Membrane</keyword>
<gene>
    <name evidence="2" type="ORF">FOE78_16265</name>
</gene>
<accession>A0A516Q230</accession>
<evidence type="ECO:0000313" key="3">
    <source>
        <dbReference type="Proteomes" id="UP000319263"/>
    </source>
</evidence>
<evidence type="ECO:0000256" key="1">
    <source>
        <dbReference type="SAM" id="Phobius"/>
    </source>
</evidence>
<dbReference type="Proteomes" id="UP000319263">
    <property type="component" value="Chromosome"/>
</dbReference>
<dbReference type="AlphaFoldDB" id="A0A516Q230"/>
<feature type="transmembrane region" description="Helical" evidence="1">
    <location>
        <begin position="48"/>
        <end position="70"/>
    </location>
</feature>